<dbReference type="RefSeq" id="WP_015045989.1">
    <property type="nucleotide sequence ID" value="NC_018868.3"/>
</dbReference>
<name>K4KFU4_SIMAS</name>
<dbReference type="KEGG" id="saga:M5M_03025"/>
<reference evidence="1 2" key="1">
    <citation type="journal article" date="2013" name="Genome Announc.">
        <title>Complete genome sequence of Simiduia agarivorans SA1(T), a marine bacterium able to degrade a variety of polysaccharides.</title>
        <authorList>
            <person name="Lin S.Y."/>
            <person name="Shieh W.Y."/>
            <person name="Chen J.S."/>
            <person name="Tang S.L."/>
        </authorList>
    </citation>
    <scope>NUCLEOTIDE SEQUENCE [LARGE SCALE GENOMIC DNA]</scope>
    <source>
        <strain evidence="2">DSM 21679 / JCM 13881 / BCRC 17597 / SA1</strain>
    </source>
</reference>
<accession>K4KFU4</accession>
<dbReference type="Proteomes" id="UP000000466">
    <property type="component" value="Chromosome"/>
</dbReference>
<dbReference type="HOGENOM" id="CLU_2636099_0_0_6"/>
<organism evidence="1 2">
    <name type="scientific">Simiduia agarivorans (strain DSM 21679 / JCM 13881 / BCRC 17597 / SA1)</name>
    <dbReference type="NCBI Taxonomy" id="1117647"/>
    <lineage>
        <taxon>Bacteria</taxon>
        <taxon>Pseudomonadati</taxon>
        <taxon>Pseudomonadota</taxon>
        <taxon>Gammaproteobacteria</taxon>
        <taxon>Cellvibrionales</taxon>
        <taxon>Cellvibrionaceae</taxon>
        <taxon>Simiduia</taxon>
    </lineage>
</organism>
<sequence length="77" mass="8695">MKLVKLIQCKCSETPPEQGIRVLQDEDGFYWLEPRVKAEGYRTPFIDLAELALAHDLTNIHVVTESAISIDVPITDL</sequence>
<proteinExistence type="predicted"/>
<keyword evidence="2" id="KW-1185">Reference proteome</keyword>
<gene>
    <name evidence="1" type="ordered locus">M5M_03025</name>
</gene>
<dbReference type="OrthoDB" id="9941077at2"/>
<evidence type="ECO:0000313" key="2">
    <source>
        <dbReference type="Proteomes" id="UP000000466"/>
    </source>
</evidence>
<evidence type="ECO:0000313" key="1">
    <source>
        <dbReference type="EMBL" id="AFU97816.1"/>
    </source>
</evidence>
<dbReference type="AlphaFoldDB" id="K4KFU4"/>
<dbReference type="EMBL" id="CP003746">
    <property type="protein sequence ID" value="AFU97816.1"/>
    <property type="molecule type" value="Genomic_DNA"/>
</dbReference>
<protein>
    <submittedName>
        <fullName evidence="1">Uncharacterized protein</fullName>
    </submittedName>
</protein>